<reference evidence="7" key="1">
    <citation type="submission" date="2011-01" db="EMBL/GenBank/DDBJ databases">
        <title>Complete sequence of plasmid1 of Acidobacterium sp. MP5ACTX9.</title>
        <authorList>
            <consortium name="US DOE Joint Genome Institute"/>
            <person name="Lucas S."/>
            <person name="Copeland A."/>
            <person name="Lapidus A."/>
            <person name="Cheng J.-F."/>
            <person name="Goodwin L."/>
            <person name="Pitluck S."/>
            <person name="Teshima H."/>
            <person name="Detter J.C."/>
            <person name="Han C."/>
            <person name="Tapia R."/>
            <person name="Land M."/>
            <person name="Hauser L."/>
            <person name="Kyrpides N."/>
            <person name="Ivanova N."/>
            <person name="Ovchinnikova G."/>
            <person name="Pagani I."/>
            <person name="Rawat S.R."/>
            <person name="Mannisto M."/>
            <person name="Haggblom M.M."/>
            <person name="Woyke T."/>
        </authorList>
    </citation>
    <scope>NUCLEOTIDE SEQUENCE [LARGE SCALE GENOMIC DNA]</scope>
    <source>
        <strain evidence="7">MP5ACTX9</strain>
        <plasmid evidence="7">Plasmid pACIX901</plasmid>
    </source>
</reference>
<dbReference type="CDD" id="cd06170">
    <property type="entry name" value="LuxR_C_like"/>
    <property type="match status" value="1"/>
</dbReference>
<keyword evidence="2" id="KW-0238">DNA-binding</keyword>
<dbReference type="SUPFAM" id="SSF46894">
    <property type="entry name" value="C-terminal effector domain of the bipartite response regulators"/>
    <property type="match status" value="1"/>
</dbReference>
<dbReference type="InterPro" id="IPR011006">
    <property type="entry name" value="CheY-like_superfamily"/>
</dbReference>
<dbReference type="Proteomes" id="UP000000343">
    <property type="component" value="Plasmid pACIX901"/>
</dbReference>
<dbReference type="OrthoDB" id="9796655at2"/>
<dbReference type="GO" id="GO:0006355">
    <property type="term" value="P:regulation of DNA-templated transcription"/>
    <property type="evidence" value="ECO:0007669"/>
    <property type="project" value="InterPro"/>
</dbReference>
<dbReference type="KEGG" id="acm:AciX9_4106"/>
<dbReference type="PROSITE" id="PS50110">
    <property type="entry name" value="RESPONSE_REGULATORY"/>
    <property type="match status" value="1"/>
</dbReference>
<dbReference type="Pfam" id="PF00072">
    <property type="entry name" value="Response_reg"/>
    <property type="match status" value="1"/>
</dbReference>
<evidence type="ECO:0000313" key="7">
    <source>
        <dbReference type="Proteomes" id="UP000000343"/>
    </source>
</evidence>
<dbReference type="GO" id="GO:0003677">
    <property type="term" value="F:DNA binding"/>
    <property type="evidence" value="ECO:0007669"/>
    <property type="project" value="UniProtKB-KW"/>
</dbReference>
<feature type="domain" description="HTH luxR-type" evidence="4">
    <location>
        <begin position="140"/>
        <end position="205"/>
    </location>
</feature>
<accession>E8X602</accession>
<protein>
    <submittedName>
        <fullName evidence="6">Two component transcriptional regulator, LuxR family</fullName>
    </submittedName>
</protein>
<dbReference type="GO" id="GO:0000160">
    <property type="term" value="P:phosphorelay signal transduction system"/>
    <property type="evidence" value="ECO:0007669"/>
    <property type="project" value="InterPro"/>
</dbReference>
<evidence type="ECO:0000256" key="1">
    <source>
        <dbReference type="ARBA" id="ARBA00022553"/>
    </source>
</evidence>
<dbReference type="PANTHER" id="PTHR43214:SF43">
    <property type="entry name" value="TWO-COMPONENT RESPONSE REGULATOR"/>
    <property type="match status" value="1"/>
</dbReference>
<dbReference type="Gene3D" id="3.40.50.2300">
    <property type="match status" value="1"/>
</dbReference>
<sequence>MNSSQSIRVLTVDDHPLLREGISGVVNAQPGMTVVAEASDGDEAILSFRTHLPDITLMDLRLPKTSGIEAIVTIRKEFPAARIIVLTTYAGDVQALRAFKSGASGYLLKSMLRAELIDTIRRVHAGQRRIPPEIAAEMAEHAGDDILSAREIEVLRHVAAGNSNKIIASNLTLSEHTVKGHIKNILSKLGASDRTHAVMIALRRGFLDMG</sequence>
<evidence type="ECO:0000259" key="5">
    <source>
        <dbReference type="PROSITE" id="PS50110"/>
    </source>
</evidence>
<dbReference type="InterPro" id="IPR039420">
    <property type="entry name" value="WalR-like"/>
</dbReference>
<dbReference type="PROSITE" id="PS00622">
    <property type="entry name" value="HTH_LUXR_1"/>
    <property type="match status" value="1"/>
</dbReference>
<dbReference type="EMBL" id="CP002481">
    <property type="protein sequence ID" value="ADW70886.1"/>
    <property type="molecule type" value="Genomic_DNA"/>
</dbReference>
<dbReference type="InterPro" id="IPR000792">
    <property type="entry name" value="Tscrpt_reg_LuxR_C"/>
</dbReference>
<evidence type="ECO:0000256" key="3">
    <source>
        <dbReference type="PROSITE-ProRule" id="PRU00169"/>
    </source>
</evidence>
<dbReference type="InterPro" id="IPR058245">
    <property type="entry name" value="NreC/VraR/RcsB-like_REC"/>
</dbReference>
<dbReference type="SMART" id="SM00448">
    <property type="entry name" value="REC"/>
    <property type="match status" value="1"/>
</dbReference>
<feature type="domain" description="Response regulatory" evidence="5">
    <location>
        <begin position="8"/>
        <end position="124"/>
    </location>
</feature>
<dbReference type="SUPFAM" id="SSF52172">
    <property type="entry name" value="CheY-like"/>
    <property type="match status" value="1"/>
</dbReference>
<dbReference type="HOGENOM" id="CLU_000445_90_0_0"/>
<dbReference type="SMART" id="SM00421">
    <property type="entry name" value="HTH_LUXR"/>
    <property type="match status" value="1"/>
</dbReference>
<evidence type="ECO:0000259" key="4">
    <source>
        <dbReference type="PROSITE" id="PS50043"/>
    </source>
</evidence>
<dbReference type="PANTHER" id="PTHR43214">
    <property type="entry name" value="TWO-COMPONENT RESPONSE REGULATOR"/>
    <property type="match status" value="1"/>
</dbReference>
<dbReference type="CDD" id="cd17535">
    <property type="entry name" value="REC_NarL-like"/>
    <property type="match status" value="1"/>
</dbReference>
<dbReference type="PROSITE" id="PS50043">
    <property type="entry name" value="HTH_LUXR_2"/>
    <property type="match status" value="1"/>
</dbReference>
<proteinExistence type="predicted"/>
<dbReference type="InterPro" id="IPR016032">
    <property type="entry name" value="Sig_transdc_resp-reg_C-effctor"/>
</dbReference>
<organism evidence="7">
    <name type="scientific">Granulicella tundricola (strain ATCC BAA-1859 / DSM 23138 / MP5ACTX9)</name>
    <dbReference type="NCBI Taxonomy" id="1198114"/>
    <lineage>
        <taxon>Bacteria</taxon>
        <taxon>Pseudomonadati</taxon>
        <taxon>Acidobacteriota</taxon>
        <taxon>Terriglobia</taxon>
        <taxon>Terriglobales</taxon>
        <taxon>Acidobacteriaceae</taxon>
        <taxon>Granulicella</taxon>
    </lineage>
</organism>
<dbReference type="InterPro" id="IPR001789">
    <property type="entry name" value="Sig_transdc_resp-reg_receiver"/>
</dbReference>
<keyword evidence="7" id="KW-1185">Reference proteome</keyword>
<evidence type="ECO:0000256" key="2">
    <source>
        <dbReference type="ARBA" id="ARBA00023125"/>
    </source>
</evidence>
<keyword evidence="1 3" id="KW-0597">Phosphoprotein</keyword>
<evidence type="ECO:0000313" key="6">
    <source>
        <dbReference type="EMBL" id="ADW70886.1"/>
    </source>
</evidence>
<dbReference type="PRINTS" id="PR00038">
    <property type="entry name" value="HTHLUXR"/>
</dbReference>
<dbReference type="RefSeq" id="WP_013572798.1">
    <property type="nucleotide sequence ID" value="NC_015057.1"/>
</dbReference>
<dbReference type="AlphaFoldDB" id="E8X602"/>
<geneLocation type="plasmid" evidence="6 7">
    <name>pACIX901</name>
</geneLocation>
<gene>
    <name evidence="6" type="ordered locus">AciX9_4106</name>
</gene>
<feature type="modified residue" description="4-aspartylphosphate" evidence="3">
    <location>
        <position position="59"/>
    </location>
</feature>
<keyword evidence="6" id="KW-0614">Plasmid</keyword>
<dbReference type="Pfam" id="PF00196">
    <property type="entry name" value="GerE"/>
    <property type="match status" value="1"/>
</dbReference>
<name>E8X602_GRATM</name>